<keyword evidence="1" id="KW-0732">Signal</keyword>
<evidence type="ECO:0000313" key="3">
    <source>
        <dbReference type="EMBL" id="KAF2012655.1"/>
    </source>
</evidence>
<accession>A0A6A5XHB8</accession>
<sequence length="594" mass="66319">MSGVEVAGLVLGALPLVIAAIESYNEGLDPIKSMMRWERQLPQLIRKLRNEHVHFAQTMRQLLEPITDEFELDEMLSEPSGRLWKDHDMAEKLRDKLQESFMAYQATINEIETIMKEIARKLDVDRDKKMNHNDLEAIVAANPQKNNKFEFGKRVRFGMSKKGIKAKLDELHECNKELERFTDKSEKLESYRKVTKPSFANRIQRIQGLAKNLHSSILSSWSCACRSNHETRLQLDQRGSLYAKAATKQSTLTKTCFVVSFTTIGDDVHSWRRQEAQIDIEEEEQLPKRVESIQLRPKIGKTVSFGAKAPPPYSANADSTTATAGQALKEVEDLCASIHQLYKSSPCIGFSLNSKSRLRGVYPVQRTFPDRDEALRELITLDELLAHPPTVNGRPMKLTRKERYSLAVTLASSALQLNATPWFPDQWSGKDIVFHRMSSRGPQIVDIDHPYIASHLAAGAVHATNGNAHLHAIAKPSQGGGGTAFNKNTVLLALAIALLELYFGVPSTSRNHGPSSTPNTNSNPWALCAMAYEWAETEQGDMSAAFSSAVAHCLRCFSDPGASLQDVEFLQAAVEKIVLPLQDELYQFLGKPGP</sequence>
<dbReference type="PANTHER" id="PTHR35186">
    <property type="entry name" value="ANK_REP_REGION DOMAIN-CONTAINING PROTEIN"/>
    <property type="match status" value="1"/>
</dbReference>
<dbReference type="PROSITE" id="PS00018">
    <property type="entry name" value="EF_HAND_1"/>
    <property type="match status" value="1"/>
</dbReference>
<gene>
    <name evidence="3" type="ORF">BU24DRAFT_411993</name>
</gene>
<dbReference type="InterPro" id="IPR018247">
    <property type="entry name" value="EF_Hand_1_Ca_BS"/>
</dbReference>
<dbReference type="AlphaFoldDB" id="A0A6A5XHB8"/>
<dbReference type="OrthoDB" id="3565018at2759"/>
<dbReference type="InterPro" id="IPR056002">
    <property type="entry name" value="DUF7580"/>
</dbReference>
<organism evidence="3 4">
    <name type="scientific">Aaosphaeria arxii CBS 175.79</name>
    <dbReference type="NCBI Taxonomy" id="1450172"/>
    <lineage>
        <taxon>Eukaryota</taxon>
        <taxon>Fungi</taxon>
        <taxon>Dikarya</taxon>
        <taxon>Ascomycota</taxon>
        <taxon>Pezizomycotina</taxon>
        <taxon>Dothideomycetes</taxon>
        <taxon>Pleosporomycetidae</taxon>
        <taxon>Pleosporales</taxon>
        <taxon>Pleosporales incertae sedis</taxon>
        <taxon>Aaosphaeria</taxon>
    </lineage>
</organism>
<dbReference type="Proteomes" id="UP000799778">
    <property type="component" value="Unassembled WGS sequence"/>
</dbReference>
<protein>
    <recommendedName>
        <fullName evidence="2">DUF7580 domain-containing protein</fullName>
    </recommendedName>
</protein>
<evidence type="ECO:0000313" key="4">
    <source>
        <dbReference type="Proteomes" id="UP000799778"/>
    </source>
</evidence>
<proteinExistence type="predicted"/>
<dbReference type="GeneID" id="54283477"/>
<dbReference type="RefSeq" id="XP_033380994.1">
    <property type="nucleotide sequence ID" value="XM_033526080.1"/>
</dbReference>
<feature type="domain" description="DUF7580" evidence="2">
    <location>
        <begin position="203"/>
        <end position="587"/>
    </location>
</feature>
<dbReference type="Pfam" id="PF24476">
    <property type="entry name" value="DUF7580"/>
    <property type="match status" value="1"/>
</dbReference>
<name>A0A6A5XHB8_9PLEO</name>
<keyword evidence="4" id="KW-1185">Reference proteome</keyword>
<dbReference type="PANTHER" id="PTHR35186:SF4">
    <property type="entry name" value="PRION-INHIBITION AND PROPAGATION HELO DOMAIN-CONTAINING PROTEIN"/>
    <property type="match status" value="1"/>
</dbReference>
<evidence type="ECO:0000256" key="1">
    <source>
        <dbReference type="SAM" id="SignalP"/>
    </source>
</evidence>
<evidence type="ECO:0000259" key="2">
    <source>
        <dbReference type="Pfam" id="PF24476"/>
    </source>
</evidence>
<dbReference type="EMBL" id="ML978072">
    <property type="protein sequence ID" value="KAF2012655.1"/>
    <property type="molecule type" value="Genomic_DNA"/>
</dbReference>
<reference evidence="3" key="1">
    <citation type="journal article" date="2020" name="Stud. Mycol.">
        <title>101 Dothideomycetes genomes: a test case for predicting lifestyles and emergence of pathogens.</title>
        <authorList>
            <person name="Haridas S."/>
            <person name="Albert R."/>
            <person name="Binder M."/>
            <person name="Bloem J."/>
            <person name="Labutti K."/>
            <person name="Salamov A."/>
            <person name="Andreopoulos B."/>
            <person name="Baker S."/>
            <person name="Barry K."/>
            <person name="Bills G."/>
            <person name="Bluhm B."/>
            <person name="Cannon C."/>
            <person name="Castanera R."/>
            <person name="Culley D."/>
            <person name="Daum C."/>
            <person name="Ezra D."/>
            <person name="Gonzalez J."/>
            <person name="Henrissat B."/>
            <person name="Kuo A."/>
            <person name="Liang C."/>
            <person name="Lipzen A."/>
            <person name="Lutzoni F."/>
            <person name="Magnuson J."/>
            <person name="Mondo S."/>
            <person name="Nolan M."/>
            <person name="Ohm R."/>
            <person name="Pangilinan J."/>
            <person name="Park H.-J."/>
            <person name="Ramirez L."/>
            <person name="Alfaro M."/>
            <person name="Sun H."/>
            <person name="Tritt A."/>
            <person name="Yoshinaga Y."/>
            <person name="Zwiers L.-H."/>
            <person name="Turgeon B."/>
            <person name="Goodwin S."/>
            <person name="Spatafora J."/>
            <person name="Crous P."/>
            <person name="Grigoriev I."/>
        </authorList>
    </citation>
    <scope>NUCLEOTIDE SEQUENCE</scope>
    <source>
        <strain evidence="3">CBS 175.79</strain>
    </source>
</reference>
<feature type="chain" id="PRO_5025411926" description="DUF7580 domain-containing protein" evidence="1">
    <location>
        <begin position="20"/>
        <end position="594"/>
    </location>
</feature>
<feature type="signal peptide" evidence="1">
    <location>
        <begin position="1"/>
        <end position="19"/>
    </location>
</feature>